<dbReference type="EC" id="1.5.1.3" evidence="3 7"/>
<evidence type="ECO:0000256" key="7">
    <source>
        <dbReference type="PIRNR" id="PIRNR000194"/>
    </source>
</evidence>
<comment type="function">
    <text evidence="7">Key enzyme in folate metabolism. Catalyzes an essential reaction for de novo glycine and purine synthesis, and for DNA precursor synthesis.</text>
</comment>
<evidence type="ECO:0000256" key="4">
    <source>
        <dbReference type="ARBA" id="ARBA00022563"/>
    </source>
</evidence>
<dbReference type="EMBL" id="JAGGKG010000002">
    <property type="protein sequence ID" value="MBP1903884.1"/>
    <property type="molecule type" value="Genomic_DNA"/>
</dbReference>
<dbReference type="GO" id="GO:0004146">
    <property type="term" value="F:dihydrofolate reductase activity"/>
    <property type="evidence" value="ECO:0007669"/>
    <property type="project" value="UniProtKB-EC"/>
</dbReference>
<reference evidence="10 11" key="1">
    <citation type="submission" date="2021-03" db="EMBL/GenBank/DDBJ databases">
        <title>Genomic Encyclopedia of Type Strains, Phase IV (KMG-IV): sequencing the most valuable type-strain genomes for metagenomic binning, comparative biology and taxonomic classification.</title>
        <authorList>
            <person name="Goeker M."/>
        </authorList>
    </citation>
    <scope>NUCLEOTIDE SEQUENCE [LARGE SCALE GENOMIC DNA]</scope>
    <source>
        <strain evidence="10 11">DSM 14349</strain>
    </source>
</reference>
<gene>
    <name evidence="10" type="ORF">J2Z32_000501</name>
</gene>
<sequence length="162" mass="18255">MSLTLIWAMSQNGVIGRDNALPWRLPADLKYFKAQTMGKKMVMGRKTWESMGSKPLPGRESLVLTNDTSYVAEGATVLHHIDQVLALAKTEEIMVIGGAGLFQHLIPYADVLLVTLIKEDVPGDVVFPEIDWNQYKLVQEIAGVRDEKNNYDYSFLTYHRLS</sequence>
<evidence type="ECO:0000313" key="10">
    <source>
        <dbReference type="EMBL" id="MBP1903884.1"/>
    </source>
</evidence>
<dbReference type="InterPro" id="IPR001796">
    <property type="entry name" value="DHFR_dom"/>
</dbReference>
<protein>
    <recommendedName>
        <fullName evidence="3 7">Dihydrofolate reductase</fullName>
        <ecNumber evidence="3 7">1.5.1.3</ecNumber>
    </recommendedName>
</protein>
<dbReference type="PRINTS" id="PR00070">
    <property type="entry name" value="DHFR"/>
</dbReference>
<accession>A0ABS4FND5</accession>
<dbReference type="PANTHER" id="PTHR48069:SF3">
    <property type="entry name" value="DIHYDROFOLATE REDUCTASE"/>
    <property type="match status" value="1"/>
</dbReference>
<keyword evidence="11" id="KW-1185">Reference proteome</keyword>
<organism evidence="10 11">
    <name type="scientific">Paenibacillus turicensis</name>
    <dbReference type="NCBI Taxonomy" id="160487"/>
    <lineage>
        <taxon>Bacteria</taxon>
        <taxon>Bacillati</taxon>
        <taxon>Bacillota</taxon>
        <taxon>Bacilli</taxon>
        <taxon>Bacillales</taxon>
        <taxon>Paenibacillaceae</taxon>
        <taxon>Paenibacillus</taxon>
    </lineage>
</organism>
<dbReference type="Gene3D" id="3.40.430.10">
    <property type="entry name" value="Dihydrofolate Reductase, subunit A"/>
    <property type="match status" value="1"/>
</dbReference>
<evidence type="ECO:0000256" key="5">
    <source>
        <dbReference type="ARBA" id="ARBA00022857"/>
    </source>
</evidence>
<keyword evidence="6 7" id="KW-0560">Oxidoreductase</keyword>
<comment type="similarity">
    <text evidence="2 7 8">Belongs to the dihydrofolate reductase family.</text>
</comment>
<dbReference type="InterPro" id="IPR024072">
    <property type="entry name" value="DHFR-like_dom_sf"/>
</dbReference>
<evidence type="ECO:0000256" key="1">
    <source>
        <dbReference type="ARBA" id="ARBA00004903"/>
    </source>
</evidence>
<evidence type="ECO:0000313" key="11">
    <source>
        <dbReference type="Proteomes" id="UP001519272"/>
    </source>
</evidence>
<dbReference type="Pfam" id="PF00186">
    <property type="entry name" value="DHFR_1"/>
    <property type="match status" value="1"/>
</dbReference>
<comment type="catalytic activity">
    <reaction evidence="7">
        <text>(6S)-5,6,7,8-tetrahydrofolate + NADP(+) = 7,8-dihydrofolate + NADPH + H(+)</text>
        <dbReference type="Rhea" id="RHEA:15009"/>
        <dbReference type="ChEBI" id="CHEBI:15378"/>
        <dbReference type="ChEBI" id="CHEBI:57451"/>
        <dbReference type="ChEBI" id="CHEBI:57453"/>
        <dbReference type="ChEBI" id="CHEBI:57783"/>
        <dbReference type="ChEBI" id="CHEBI:58349"/>
        <dbReference type="EC" id="1.5.1.3"/>
    </reaction>
</comment>
<name>A0ABS4FND5_9BACL</name>
<dbReference type="SUPFAM" id="SSF53597">
    <property type="entry name" value="Dihydrofolate reductase-like"/>
    <property type="match status" value="1"/>
</dbReference>
<dbReference type="PIRSF" id="PIRSF000194">
    <property type="entry name" value="DHFR"/>
    <property type="match status" value="1"/>
</dbReference>
<dbReference type="PROSITE" id="PS00075">
    <property type="entry name" value="DHFR_1"/>
    <property type="match status" value="1"/>
</dbReference>
<evidence type="ECO:0000256" key="3">
    <source>
        <dbReference type="ARBA" id="ARBA00012856"/>
    </source>
</evidence>
<dbReference type="CDD" id="cd00209">
    <property type="entry name" value="DHFR"/>
    <property type="match status" value="1"/>
</dbReference>
<dbReference type="PROSITE" id="PS51330">
    <property type="entry name" value="DHFR_2"/>
    <property type="match status" value="1"/>
</dbReference>
<dbReference type="InterPro" id="IPR017925">
    <property type="entry name" value="DHFR_CS"/>
</dbReference>
<comment type="caution">
    <text evidence="10">The sequence shown here is derived from an EMBL/GenBank/DDBJ whole genome shotgun (WGS) entry which is preliminary data.</text>
</comment>
<evidence type="ECO:0000256" key="8">
    <source>
        <dbReference type="RuleBase" id="RU004474"/>
    </source>
</evidence>
<keyword evidence="4 7" id="KW-0554">One-carbon metabolism</keyword>
<comment type="pathway">
    <text evidence="1 7">Cofactor biosynthesis; tetrahydrofolate biosynthesis; 5,6,7,8-tetrahydrofolate from 7,8-dihydrofolate: step 1/1.</text>
</comment>
<dbReference type="InterPro" id="IPR012259">
    <property type="entry name" value="DHFR"/>
</dbReference>
<keyword evidence="5 7" id="KW-0521">NADP</keyword>
<evidence type="ECO:0000256" key="6">
    <source>
        <dbReference type="ARBA" id="ARBA00023002"/>
    </source>
</evidence>
<dbReference type="RefSeq" id="WP_210087584.1">
    <property type="nucleotide sequence ID" value="NZ_JAGGKG010000002.1"/>
</dbReference>
<evidence type="ECO:0000256" key="2">
    <source>
        <dbReference type="ARBA" id="ARBA00009539"/>
    </source>
</evidence>
<evidence type="ECO:0000259" key="9">
    <source>
        <dbReference type="PROSITE" id="PS51330"/>
    </source>
</evidence>
<feature type="domain" description="DHFR" evidence="9">
    <location>
        <begin position="2"/>
        <end position="160"/>
    </location>
</feature>
<proteinExistence type="inferred from homology"/>
<dbReference type="Proteomes" id="UP001519272">
    <property type="component" value="Unassembled WGS sequence"/>
</dbReference>
<dbReference type="PANTHER" id="PTHR48069">
    <property type="entry name" value="DIHYDROFOLATE REDUCTASE"/>
    <property type="match status" value="1"/>
</dbReference>